<dbReference type="InterPro" id="IPR015421">
    <property type="entry name" value="PyrdxlP-dep_Trfase_major"/>
</dbReference>
<comment type="subunit">
    <text evidence="4">Homodimer.</text>
</comment>
<evidence type="ECO:0000313" key="13">
    <source>
        <dbReference type="EMBL" id="KLK90613.1"/>
    </source>
</evidence>
<evidence type="ECO:0000256" key="3">
    <source>
        <dbReference type="ARBA" id="ARBA00008392"/>
    </source>
</evidence>
<keyword evidence="5 11" id="KW-0808">Transferase</keyword>
<evidence type="ECO:0000256" key="10">
    <source>
        <dbReference type="RuleBase" id="RU003693"/>
    </source>
</evidence>
<keyword evidence="7 11" id="KW-0350">Heme biosynthesis</keyword>
<feature type="domain" description="Aminotransferase class I/classII large" evidence="12">
    <location>
        <begin position="59"/>
        <end position="403"/>
    </location>
</feature>
<comment type="similarity">
    <text evidence="3 10">Belongs to the class-II pyridoxal-phosphate-dependent aminotransferase family.</text>
</comment>
<dbReference type="PANTHER" id="PTHR13693">
    <property type="entry name" value="CLASS II AMINOTRANSFERASE/8-AMINO-7-OXONONANOATE SYNTHASE"/>
    <property type="match status" value="1"/>
</dbReference>
<evidence type="ECO:0000259" key="12">
    <source>
        <dbReference type="Pfam" id="PF00155"/>
    </source>
</evidence>
<protein>
    <recommendedName>
        <fullName evidence="11">5-aminolevulinate synthase</fullName>
        <ecNumber evidence="11">2.3.1.37</ecNumber>
    </recommendedName>
    <alternativeName>
        <fullName evidence="11">5-aminolevulinic acid synthase</fullName>
    </alternativeName>
    <alternativeName>
        <fullName evidence="11">Delta-ALA synthase</fullName>
    </alternativeName>
    <alternativeName>
        <fullName evidence="11">Delta-aminolevulinate synthase</fullName>
    </alternativeName>
</protein>
<comment type="caution">
    <text evidence="13">The sequence shown here is derived from an EMBL/GenBank/DDBJ whole genome shotgun (WGS) entry which is preliminary data.</text>
</comment>
<evidence type="ECO:0000256" key="1">
    <source>
        <dbReference type="ARBA" id="ARBA00001933"/>
    </source>
</evidence>
<evidence type="ECO:0000256" key="8">
    <source>
        <dbReference type="ARBA" id="ARBA00023315"/>
    </source>
</evidence>
<dbReference type="OrthoDB" id="9807157at2"/>
<dbReference type="CDD" id="cd06454">
    <property type="entry name" value="KBL_like"/>
    <property type="match status" value="1"/>
</dbReference>
<dbReference type="InterPro" id="IPR001917">
    <property type="entry name" value="Aminotrans_II_pyridoxalP_BS"/>
</dbReference>
<dbReference type="AlphaFoldDB" id="A0A0H1R642"/>
<keyword evidence="8 11" id="KW-0012">Acyltransferase</keyword>
<gene>
    <name evidence="13" type="ORF">AA309_24720</name>
</gene>
<reference evidence="13 14" key="1">
    <citation type="submission" date="2015-05" db="EMBL/GenBank/DDBJ databases">
        <title>Draft genome sequence of Microvirga vignae strain BR3299, a novel nitrogen fixing bacteria isolated from Brazil semi-aired region.</title>
        <authorList>
            <person name="Zilli J.E."/>
            <person name="Passos S.R."/>
            <person name="Leite J."/>
            <person name="Baldani J.I."/>
            <person name="Xavier G.R."/>
            <person name="Rumjaneck N.G."/>
            <person name="Simoes-Araujo J.L."/>
        </authorList>
    </citation>
    <scope>NUCLEOTIDE SEQUENCE [LARGE SCALE GENOMIC DNA]</scope>
    <source>
        <strain evidence="13 14">BR3299</strain>
    </source>
</reference>
<dbReference type="RefSeq" id="WP_047191698.1">
    <property type="nucleotide sequence ID" value="NZ_LCYG01000075.1"/>
</dbReference>
<dbReference type="FunFam" id="3.40.640.10:FF:000006">
    <property type="entry name" value="5-aminolevulinate synthase, mitochondrial"/>
    <property type="match status" value="1"/>
</dbReference>
<dbReference type="EC" id="2.3.1.37" evidence="11"/>
<dbReference type="Pfam" id="PF00155">
    <property type="entry name" value="Aminotran_1_2"/>
    <property type="match status" value="1"/>
</dbReference>
<organism evidence="13 14">
    <name type="scientific">Microvirga vignae</name>
    <dbReference type="NCBI Taxonomy" id="1225564"/>
    <lineage>
        <taxon>Bacteria</taxon>
        <taxon>Pseudomonadati</taxon>
        <taxon>Pseudomonadota</taxon>
        <taxon>Alphaproteobacteria</taxon>
        <taxon>Hyphomicrobiales</taxon>
        <taxon>Methylobacteriaceae</taxon>
        <taxon>Microvirga</taxon>
    </lineage>
</organism>
<evidence type="ECO:0000256" key="4">
    <source>
        <dbReference type="ARBA" id="ARBA00011738"/>
    </source>
</evidence>
<name>A0A0H1R642_9HYPH</name>
<dbReference type="InterPro" id="IPR015424">
    <property type="entry name" value="PyrdxlP-dep_Trfase"/>
</dbReference>
<dbReference type="Gene3D" id="3.90.1150.10">
    <property type="entry name" value="Aspartate Aminotransferase, domain 1"/>
    <property type="match status" value="1"/>
</dbReference>
<sequence length="418" mass="45359">MDTRFSSHSVAPSDRFDPDQFFRGSLADLKADGRYRTFLELERRAGQFPLADASGRSDPVVVWCSNDYLGMGQHPAVLKAMHEAIDRAGTGAGGTRNISGNTRDHVLLERELADLHGKEAALVFATGYVTNEAALSTLAGMIPGCIVYSDTLNHASMIAGIRHSKAEKRIFRHNDVEHLERLMAADDPARPKLVCFESVYSMDADVGPIKAICDVAERYGAMTYLDEVHAVGLYGERGAGVAEREGQMHRLTVIQGTLGKAFGCGGGYIAASAPLIDFVRSHAPGFIFTTSMPPAVAAAARASVAHLKASGSERKRHQEVVATVKSRLKEAGIPVMQSETHLVPVFVGDAHLVRRISDELLQRHGIYIQPINYPTVPRGTERLRITPTPLHTDEQVDHLVEALTAVFQAHGLGIRQAA</sequence>
<keyword evidence="14" id="KW-1185">Reference proteome</keyword>
<evidence type="ECO:0000256" key="5">
    <source>
        <dbReference type="ARBA" id="ARBA00022679"/>
    </source>
</evidence>
<keyword evidence="6 10" id="KW-0663">Pyridoxal phosphate</keyword>
<dbReference type="InterPro" id="IPR010961">
    <property type="entry name" value="4pyrrol_synth_NH2levulA_synth"/>
</dbReference>
<evidence type="ECO:0000256" key="7">
    <source>
        <dbReference type="ARBA" id="ARBA00023133"/>
    </source>
</evidence>
<comment type="catalytic activity">
    <reaction evidence="9 11">
        <text>succinyl-CoA + glycine + H(+) = 5-aminolevulinate + CO2 + CoA</text>
        <dbReference type="Rhea" id="RHEA:12921"/>
        <dbReference type="ChEBI" id="CHEBI:15378"/>
        <dbReference type="ChEBI" id="CHEBI:16526"/>
        <dbReference type="ChEBI" id="CHEBI:57287"/>
        <dbReference type="ChEBI" id="CHEBI:57292"/>
        <dbReference type="ChEBI" id="CHEBI:57305"/>
        <dbReference type="ChEBI" id="CHEBI:356416"/>
        <dbReference type="EC" id="2.3.1.37"/>
    </reaction>
</comment>
<dbReference type="InterPro" id="IPR050087">
    <property type="entry name" value="AON_synthase_class-II"/>
</dbReference>
<comment type="cofactor">
    <cofactor evidence="1 10">
        <name>pyridoxal 5'-phosphate</name>
        <dbReference type="ChEBI" id="CHEBI:597326"/>
    </cofactor>
</comment>
<dbReference type="STRING" id="1225564.AA309_24720"/>
<dbReference type="PATRIC" id="fig|1225564.3.peg.6435"/>
<comment type="pathway">
    <text evidence="2 11">Porphyrin-containing compound metabolism; protoporphyrin-IX biosynthesis; 5-aminolevulinate from glycine: step 1/1.</text>
</comment>
<evidence type="ECO:0000256" key="2">
    <source>
        <dbReference type="ARBA" id="ARBA00005029"/>
    </source>
</evidence>
<dbReference type="Gene3D" id="3.40.640.10">
    <property type="entry name" value="Type I PLP-dependent aspartate aminotransferase-like (Major domain)"/>
    <property type="match status" value="1"/>
</dbReference>
<evidence type="ECO:0000313" key="14">
    <source>
        <dbReference type="Proteomes" id="UP000035489"/>
    </source>
</evidence>
<proteinExistence type="inferred from homology"/>
<dbReference type="InterPro" id="IPR015422">
    <property type="entry name" value="PyrdxlP-dep_Trfase_small"/>
</dbReference>
<evidence type="ECO:0000256" key="9">
    <source>
        <dbReference type="ARBA" id="ARBA00047654"/>
    </source>
</evidence>
<dbReference type="NCBIfam" id="TIGR01821">
    <property type="entry name" value="5aminolev_synth"/>
    <property type="match status" value="1"/>
</dbReference>
<dbReference type="InterPro" id="IPR004839">
    <property type="entry name" value="Aminotransferase_I/II_large"/>
</dbReference>
<accession>A0A0H1R642</accession>
<evidence type="ECO:0000256" key="11">
    <source>
        <dbReference type="RuleBase" id="RU910713"/>
    </source>
</evidence>
<dbReference type="SUPFAM" id="SSF53383">
    <property type="entry name" value="PLP-dependent transferases"/>
    <property type="match status" value="1"/>
</dbReference>
<dbReference type="GO" id="GO:0030170">
    <property type="term" value="F:pyridoxal phosphate binding"/>
    <property type="evidence" value="ECO:0007669"/>
    <property type="project" value="UniProtKB-UniRule"/>
</dbReference>
<dbReference type="EMBL" id="LCYG01000075">
    <property type="protein sequence ID" value="KLK90613.1"/>
    <property type="molecule type" value="Genomic_DNA"/>
</dbReference>
<dbReference type="UniPathway" id="UPA00251">
    <property type="reaction ID" value="UER00375"/>
</dbReference>
<dbReference type="GO" id="GO:0003870">
    <property type="term" value="F:5-aminolevulinate synthase activity"/>
    <property type="evidence" value="ECO:0007669"/>
    <property type="project" value="UniProtKB-EC"/>
</dbReference>
<dbReference type="PANTHER" id="PTHR13693:SF102">
    <property type="entry name" value="2-AMINO-3-KETOBUTYRATE COENZYME A LIGASE, MITOCHONDRIAL"/>
    <property type="match status" value="1"/>
</dbReference>
<dbReference type="GO" id="GO:0006782">
    <property type="term" value="P:protoporphyrinogen IX biosynthetic process"/>
    <property type="evidence" value="ECO:0007669"/>
    <property type="project" value="UniProtKB-UniRule"/>
</dbReference>
<dbReference type="Proteomes" id="UP000035489">
    <property type="component" value="Unassembled WGS sequence"/>
</dbReference>
<evidence type="ECO:0000256" key="6">
    <source>
        <dbReference type="ARBA" id="ARBA00022898"/>
    </source>
</evidence>
<dbReference type="PROSITE" id="PS00599">
    <property type="entry name" value="AA_TRANSFER_CLASS_2"/>
    <property type="match status" value="1"/>
</dbReference>